<feature type="compositionally biased region" description="Low complexity" evidence="1">
    <location>
        <begin position="69"/>
        <end position="80"/>
    </location>
</feature>
<name>A0ABQ5RW00_9CHLO</name>
<organism evidence="2 3">
    <name type="scientific">Volvox africanus</name>
    <dbReference type="NCBI Taxonomy" id="51714"/>
    <lineage>
        <taxon>Eukaryota</taxon>
        <taxon>Viridiplantae</taxon>
        <taxon>Chlorophyta</taxon>
        <taxon>core chlorophytes</taxon>
        <taxon>Chlorophyceae</taxon>
        <taxon>CS clade</taxon>
        <taxon>Chlamydomonadales</taxon>
        <taxon>Volvocaceae</taxon>
        <taxon>Volvox</taxon>
    </lineage>
</organism>
<evidence type="ECO:0000313" key="2">
    <source>
        <dbReference type="EMBL" id="GLI61207.1"/>
    </source>
</evidence>
<reference evidence="2 3" key="1">
    <citation type="journal article" date="2023" name="IScience">
        <title>Expanded male sex-determining region conserved during the evolution of homothallism in the green alga Volvox.</title>
        <authorList>
            <person name="Yamamoto K."/>
            <person name="Matsuzaki R."/>
            <person name="Mahakham W."/>
            <person name="Heman W."/>
            <person name="Sekimoto H."/>
            <person name="Kawachi M."/>
            <person name="Minakuchi Y."/>
            <person name="Toyoda A."/>
            <person name="Nozaki H."/>
        </authorList>
    </citation>
    <scope>NUCLEOTIDE SEQUENCE [LARGE SCALE GENOMIC DNA]</scope>
    <source>
        <strain evidence="2 3">NIES-4468</strain>
    </source>
</reference>
<evidence type="ECO:0000313" key="3">
    <source>
        <dbReference type="Proteomes" id="UP001165090"/>
    </source>
</evidence>
<protein>
    <submittedName>
        <fullName evidence="2">Uncharacterized protein</fullName>
    </submittedName>
</protein>
<proteinExistence type="predicted"/>
<comment type="caution">
    <text evidence="2">The sequence shown here is derived from an EMBL/GenBank/DDBJ whole genome shotgun (WGS) entry which is preliminary data.</text>
</comment>
<dbReference type="Proteomes" id="UP001165090">
    <property type="component" value="Unassembled WGS sequence"/>
</dbReference>
<dbReference type="EMBL" id="BSDZ01000009">
    <property type="protein sequence ID" value="GLI61207.1"/>
    <property type="molecule type" value="Genomic_DNA"/>
</dbReference>
<sequence length="100" mass="10988">MSHSHFKPSFVQKSSTLTASRSTRASSVRTRSLQVLAQKEDRNGESPVDWDGAWSSFRRQLRSQVEVKSTTSGRRTTGGRAEQRRSPPPKRVISGSSAGG</sequence>
<feature type="non-terminal residue" evidence="2">
    <location>
        <position position="100"/>
    </location>
</feature>
<gene>
    <name evidence="2" type="ORF">VaNZ11_003499</name>
</gene>
<keyword evidence="3" id="KW-1185">Reference proteome</keyword>
<feature type="region of interest" description="Disordered" evidence="1">
    <location>
        <begin position="1"/>
        <end position="100"/>
    </location>
</feature>
<evidence type="ECO:0000256" key="1">
    <source>
        <dbReference type="SAM" id="MobiDB-lite"/>
    </source>
</evidence>
<feature type="compositionally biased region" description="Low complexity" evidence="1">
    <location>
        <begin position="14"/>
        <end position="33"/>
    </location>
</feature>
<accession>A0ABQ5RW00</accession>